<dbReference type="NCBIfam" id="TIGR01087">
    <property type="entry name" value="murD"/>
    <property type="match status" value="1"/>
</dbReference>
<keyword evidence="15 19" id="KW-0961">Cell wall biogenesis/degradation</keyword>
<evidence type="ECO:0000256" key="5">
    <source>
        <dbReference type="ARBA" id="ARBA00012212"/>
    </source>
</evidence>
<dbReference type="GO" id="GO:0005524">
    <property type="term" value="F:ATP binding"/>
    <property type="evidence" value="ECO:0007669"/>
    <property type="project" value="UniProtKB-UniRule"/>
</dbReference>
<dbReference type="SUPFAM" id="SSF53244">
    <property type="entry name" value="MurD-like peptide ligases, peptide-binding domain"/>
    <property type="match status" value="1"/>
</dbReference>
<evidence type="ECO:0000256" key="1">
    <source>
        <dbReference type="ARBA" id="ARBA00002734"/>
    </source>
</evidence>
<dbReference type="RefSeq" id="WP_007553851.1">
    <property type="nucleotide sequence ID" value="NZ_AENT01000004.1"/>
</dbReference>
<dbReference type="AlphaFoldDB" id="E4L7H1"/>
<evidence type="ECO:0000256" key="18">
    <source>
        <dbReference type="ARBA" id="ARBA00047632"/>
    </source>
</evidence>
<dbReference type="eggNOG" id="COG0771">
    <property type="taxonomic scope" value="Bacteria"/>
</dbReference>
<evidence type="ECO:0000256" key="19">
    <source>
        <dbReference type="HAMAP-Rule" id="MF_00639"/>
    </source>
</evidence>
<dbReference type="InterPro" id="IPR004101">
    <property type="entry name" value="Mur_ligase_C"/>
</dbReference>
<feature type="domain" description="Mur ligase central" evidence="22">
    <location>
        <begin position="109"/>
        <end position="288"/>
    </location>
</feature>
<dbReference type="GO" id="GO:0051301">
    <property type="term" value="P:cell division"/>
    <property type="evidence" value="ECO:0007669"/>
    <property type="project" value="UniProtKB-KW"/>
</dbReference>
<evidence type="ECO:0000256" key="3">
    <source>
        <dbReference type="ARBA" id="ARBA00004752"/>
    </source>
</evidence>
<dbReference type="GO" id="GO:0009252">
    <property type="term" value="P:peptidoglycan biosynthetic process"/>
    <property type="evidence" value="ECO:0007669"/>
    <property type="project" value="UniProtKB-UniRule"/>
</dbReference>
<dbReference type="GO" id="GO:0004326">
    <property type="term" value="F:tetrahydrofolylpolyglutamate synthase activity"/>
    <property type="evidence" value="ECO:0007669"/>
    <property type="project" value="InterPro"/>
</dbReference>
<dbReference type="InterPro" id="IPR018109">
    <property type="entry name" value="Folylpolyglutamate_synth_CS"/>
</dbReference>
<evidence type="ECO:0000313" key="24">
    <source>
        <dbReference type="Proteomes" id="UP000004594"/>
    </source>
</evidence>
<dbReference type="PANTHER" id="PTHR43692:SF1">
    <property type="entry name" value="UDP-N-ACETYLMURAMOYLALANINE--D-GLUTAMATE LIGASE"/>
    <property type="match status" value="1"/>
</dbReference>
<dbReference type="EC" id="6.3.2.9" evidence="5 19"/>
<evidence type="ECO:0000256" key="10">
    <source>
        <dbReference type="ARBA" id="ARBA00022741"/>
    </source>
</evidence>
<dbReference type="OrthoDB" id="9809796at2"/>
<dbReference type="Gene3D" id="3.90.190.20">
    <property type="entry name" value="Mur ligase, C-terminal domain"/>
    <property type="match status" value="1"/>
</dbReference>
<evidence type="ECO:0000256" key="11">
    <source>
        <dbReference type="ARBA" id="ARBA00022840"/>
    </source>
</evidence>
<evidence type="ECO:0000256" key="15">
    <source>
        <dbReference type="ARBA" id="ARBA00023316"/>
    </source>
</evidence>
<dbReference type="InterPro" id="IPR036615">
    <property type="entry name" value="Mur_ligase_C_dom_sf"/>
</dbReference>
<evidence type="ECO:0000256" key="16">
    <source>
        <dbReference type="ARBA" id="ARBA00030398"/>
    </source>
</evidence>
<dbReference type="GO" id="GO:0071555">
    <property type="term" value="P:cell wall organization"/>
    <property type="evidence" value="ECO:0007669"/>
    <property type="project" value="UniProtKB-KW"/>
</dbReference>
<dbReference type="InterPro" id="IPR005762">
    <property type="entry name" value="MurD"/>
</dbReference>
<comment type="subcellular location">
    <subcellularLocation>
        <location evidence="2 19 20">Cytoplasm</location>
    </subcellularLocation>
</comment>
<keyword evidence="14 19" id="KW-0131">Cell cycle</keyword>
<dbReference type="Proteomes" id="UP000004594">
    <property type="component" value="Unassembled WGS sequence"/>
</dbReference>
<dbReference type="HAMAP" id="MF_00639">
    <property type="entry name" value="MurD"/>
    <property type="match status" value="1"/>
</dbReference>
<evidence type="ECO:0000256" key="13">
    <source>
        <dbReference type="ARBA" id="ARBA00022984"/>
    </source>
</evidence>
<evidence type="ECO:0000313" key="23">
    <source>
        <dbReference type="EMBL" id="EFR43246.1"/>
    </source>
</evidence>
<dbReference type="UniPathway" id="UPA00219"/>
<dbReference type="Gene3D" id="3.40.1190.10">
    <property type="entry name" value="Mur-like, catalytic domain"/>
    <property type="match status" value="1"/>
</dbReference>
<dbReference type="GO" id="GO:0008360">
    <property type="term" value="P:regulation of cell shape"/>
    <property type="evidence" value="ECO:0007669"/>
    <property type="project" value="UniProtKB-KW"/>
</dbReference>
<name>E4L7H1_9FIRM</name>
<gene>
    <name evidence="19 23" type="primary">murD</name>
    <name evidence="23" type="ORF">HMPREF9220_1202</name>
</gene>
<evidence type="ECO:0000256" key="8">
    <source>
        <dbReference type="ARBA" id="ARBA00022598"/>
    </source>
</evidence>
<dbReference type="EMBL" id="AENT01000004">
    <property type="protein sequence ID" value="EFR43246.1"/>
    <property type="molecule type" value="Genomic_DNA"/>
</dbReference>
<proteinExistence type="inferred from homology"/>
<keyword evidence="13 19" id="KW-0573">Peptidoglycan synthesis</keyword>
<reference evidence="23 24" key="1">
    <citation type="submission" date="2010-11" db="EMBL/GenBank/DDBJ databases">
        <authorList>
            <person name="Durkin A.S."/>
            <person name="Madupu R."/>
            <person name="Torralba M."/>
            <person name="Gillis M."/>
            <person name="Methe B."/>
            <person name="Sutton G."/>
            <person name="Nelson K.E."/>
        </authorList>
    </citation>
    <scope>NUCLEOTIDE SEQUENCE [LARGE SCALE GENOMIC DNA]</scope>
    <source>
        <strain evidence="23 24">UPII 345-E</strain>
    </source>
</reference>
<evidence type="ECO:0000256" key="6">
    <source>
        <dbReference type="ARBA" id="ARBA00015655"/>
    </source>
</evidence>
<feature type="domain" description="Mur ligase C-terminal" evidence="21">
    <location>
        <begin position="311"/>
        <end position="425"/>
    </location>
</feature>
<dbReference type="Gene3D" id="3.40.50.720">
    <property type="entry name" value="NAD(P)-binding Rossmann-like Domain"/>
    <property type="match status" value="1"/>
</dbReference>
<evidence type="ECO:0000259" key="22">
    <source>
        <dbReference type="Pfam" id="PF08245"/>
    </source>
</evidence>
<comment type="pathway">
    <text evidence="3 19 20">Cell wall biogenesis; peptidoglycan biosynthesis.</text>
</comment>
<keyword evidence="8 19" id="KW-0436">Ligase</keyword>
<dbReference type="PROSITE" id="PS01011">
    <property type="entry name" value="FOLYLPOLYGLU_SYNT_1"/>
    <property type="match status" value="1"/>
</dbReference>
<evidence type="ECO:0000256" key="12">
    <source>
        <dbReference type="ARBA" id="ARBA00022960"/>
    </source>
</evidence>
<feature type="binding site" evidence="19">
    <location>
        <begin position="111"/>
        <end position="117"/>
    </location>
    <ligand>
        <name>ATP</name>
        <dbReference type="ChEBI" id="CHEBI:30616"/>
    </ligand>
</feature>
<evidence type="ECO:0000256" key="14">
    <source>
        <dbReference type="ARBA" id="ARBA00023306"/>
    </source>
</evidence>
<evidence type="ECO:0000256" key="20">
    <source>
        <dbReference type="RuleBase" id="RU003664"/>
    </source>
</evidence>
<comment type="similarity">
    <text evidence="4 19">Belongs to the MurCDEF family.</text>
</comment>
<protein>
    <recommendedName>
        <fullName evidence="6 19">UDP-N-acetylmuramoylalanine--D-glutamate ligase</fullName>
        <ecNumber evidence="5 19">6.3.2.9</ecNumber>
    </recommendedName>
    <alternativeName>
        <fullName evidence="17 19">D-glutamic acid-adding enzyme</fullName>
    </alternativeName>
    <alternativeName>
        <fullName evidence="16 19">UDP-N-acetylmuramoyl-L-alanyl-D-glutamate synthetase</fullName>
    </alternativeName>
</protein>
<dbReference type="Pfam" id="PF21799">
    <property type="entry name" value="MurD-like_N"/>
    <property type="match status" value="1"/>
</dbReference>
<evidence type="ECO:0000256" key="17">
    <source>
        <dbReference type="ARBA" id="ARBA00032324"/>
    </source>
</evidence>
<comment type="caution">
    <text evidence="23">The sequence shown here is derived from an EMBL/GenBank/DDBJ whole genome shotgun (WGS) entry which is preliminary data.</text>
</comment>
<keyword evidence="11 19" id="KW-0067">ATP-binding</keyword>
<dbReference type="GO" id="GO:0005737">
    <property type="term" value="C:cytoplasm"/>
    <property type="evidence" value="ECO:0007669"/>
    <property type="project" value="UniProtKB-SubCell"/>
</dbReference>
<dbReference type="Pfam" id="PF02875">
    <property type="entry name" value="Mur_ligase_C"/>
    <property type="match status" value="1"/>
</dbReference>
<comment type="catalytic activity">
    <reaction evidence="18 19 20">
        <text>UDP-N-acetyl-alpha-D-muramoyl-L-alanine + D-glutamate + ATP = UDP-N-acetyl-alpha-D-muramoyl-L-alanyl-D-glutamate + ADP + phosphate + H(+)</text>
        <dbReference type="Rhea" id="RHEA:16429"/>
        <dbReference type="ChEBI" id="CHEBI:15378"/>
        <dbReference type="ChEBI" id="CHEBI:29986"/>
        <dbReference type="ChEBI" id="CHEBI:30616"/>
        <dbReference type="ChEBI" id="CHEBI:43474"/>
        <dbReference type="ChEBI" id="CHEBI:83898"/>
        <dbReference type="ChEBI" id="CHEBI:83900"/>
        <dbReference type="ChEBI" id="CHEBI:456216"/>
        <dbReference type="EC" id="6.3.2.9"/>
    </reaction>
</comment>
<dbReference type="SUPFAM" id="SSF51984">
    <property type="entry name" value="MurCD N-terminal domain"/>
    <property type="match status" value="1"/>
</dbReference>
<evidence type="ECO:0000256" key="2">
    <source>
        <dbReference type="ARBA" id="ARBA00004496"/>
    </source>
</evidence>
<accession>E4L7H1</accession>
<keyword evidence="10 19" id="KW-0547">Nucleotide-binding</keyword>
<dbReference type="Pfam" id="PF08245">
    <property type="entry name" value="Mur_ligase_M"/>
    <property type="match status" value="1"/>
</dbReference>
<evidence type="ECO:0000256" key="9">
    <source>
        <dbReference type="ARBA" id="ARBA00022618"/>
    </source>
</evidence>
<dbReference type="GO" id="GO:0008764">
    <property type="term" value="F:UDP-N-acetylmuramoylalanine-D-glutamate ligase activity"/>
    <property type="evidence" value="ECO:0007669"/>
    <property type="project" value="UniProtKB-UniRule"/>
</dbReference>
<sequence>MKNVLIIGAGISGVGAAHVLLRHNCNVVISDLNNSFQNTEEYQVFKKKGVKFYFGIQTSEQLKGIDTVVVSPSISLENILVREALARNIAVISEIELAFCITKASILAVTGTNGKTTTTKLLGLMLKNSGKKFAVAGNLGVSLSDKADLIDEKSIIAAEVSSFQLEFIKNFKPKAAAILNITPDHLERHHTMEAYVQAKARIFENMNFENCILLNADDKYTNELTEMANKHTNVCLFSIQKNIDNGAFLDGEELVISYKGNKINICNINELQIKGKQNYANALAASFLAFFSGISLEAIRAALKEFKGLPHRIEFVRKFKDINYYNDSKATNTDASIKGMEAFDKPVILIAGGHDKGIPLSEYMKKVKEHTKELILIGEATERFEKVAINEGVSNITRAKDMEDAVYKATKFAEAGDIIILSPACSSFDMYKNMAERGNDFKRIVNSMQ</sequence>
<dbReference type="PANTHER" id="PTHR43692">
    <property type="entry name" value="UDP-N-ACETYLMURAMOYLALANINE--D-GLUTAMATE LIGASE"/>
    <property type="match status" value="1"/>
</dbReference>
<evidence type="ECO:0000259" key="21">
    <source>
        <dbReference type="Pfam" id="PF02875"/>
    </source>
</evidence>
<keyword evidence="9 19" id="KW-0132">Cell division</keyword>
<evidence type="ECO:0000256" key="7">
    <source>
        <dbReference type="ARBA" id="ARBA00022490"/>
    </source>
</evidence>
<dbReference type="InterPro" id="IPR013221">
    <property type="entry name" value="Mur_ligase_cen"/>
</dbReference>
<keyword evidence="7 19" id="KW-0963">Cytoplasm</keyword>
<evidence type="ECO:0000256" key="4">
    <source>
        <dbReference type="ARBA" id="ARBA00010416"/>
    </source>
</evidence>
<dbReference type="InterPro" id="IPR036565">
    <property type="entry name" value="Mur-like_cat_sf"/>
</dbReference>
<keyword evidence="12 19" id="KW-0133">Cell shape</keyword>
<comment type="function">
    <text evidence="1 19 20">Cell wall formation. Catalyzes the addition of glutamate to the nucleotide precursor UDP-N-acetylmuramoyl-L-alanine (UMA).</text>
</comment>
<organism evidence="23 24">
    <name type="scientific">Dialister micraerophilus UPII 345-E</name>
    <dbReference type="NCBI Taxonomy" id="910314"/>
    <lineage>
        <taxon>Bacteria</taxon>
        <taxon>Bacillati</taxon>
        <taxon>Bacillota</taxon>
        <taxon>Negativicutes</taxon>
        <taxon>Veillonellales</taxon>
        <taxon>Veillonellaceae</taxon>
        <taxon>Dialister</taxon>
    </lineage>
</organism>
<dbReference type="SUPFAM" id="SSF53623">
    <property type="entry name" value="MurD-like peptide ligases, catalytic domain"/>
    <property type="match status" value="1"/>
</dbReference>